<name>A0ACC2JCM0_9PEZI</name>
<proteinExistence type="predicted"/>
<dbReference type="Proteomes" id="UP001153332">
    <property type="component" value="Unassembled WGS sequence"/>
</dbReference>
<evidence type="ECO:0000313" key="1">
    <source>
        <dbReference type="EMBL" id="KAJ8125253.1"/>
    </source>
</evidence>
<dbReference type="EMBL" id="JAPUUL010002474">
    <property type="protein sequence ID" value="KAJ8125253.1"/>
    <property type="molecule type" value="Genomic_DNA"/>
</dbReference>
<organism evidence="1 2">
    <name type="scientific">Lasiodiplodia mahajangana</name>
    <dbReference type="NCBI Taxonomy" id="1108764"/>
    <lineage>
        <taxon>Eukaryota</taxon>
        <taxon>Fungi</taxon>
        <taxon>Dikarya</taxon>
        <taxon>Ascomycota</taxon>
        <taxon>Pezizomycotina</taxon>
        <taxon>Dothideomycetes</taxon>
        <taxon>Dothideomycetes incertae sedis</taxon>
        <taxon>Botryosphaeriales</taxon>
        <taxon>Botryosphaeriaceae</taxon>
        <taxon>Lasiodiplodia</taxon>
    </lineage>
</organism>
<accession>A0ACC2JCM0</accession>
<evidence type="ECO:0000313" key="2">
    <source>
        <dbReference type="Proteomes" id="UP001153332"/>
    </source>
</evidence>
<comment type="caution">
    <text evidence="1">The sequence shown here is derived from an EMBL/GenBank/DDBJ whole genome shotgun (WGS) entry which is preliminary data.</text>
</comment>
<protein>
    <submittedName>
        <fullName evidence="1">Uncharacterized protein</fullName>
    </submittedName>
</protein>
<reference evidence="1" key="1">
    <citation type="submission" date="2022-12" db="EMBL/GenBank/DDBJ databases">
        <title>Genome Sequence of Lasiodiplodia mahajangana.</title>
        <authorList>
            <person name="Buettner E."/>
        </authorList>
    </citation>
    <scope>NUCLEOTIDE SEQUENCE</scope>
    <source>
        <strain evidence="1">VT137</strain>
    </source>
</reference>
<sequence length="481" mass="53115">MQSTSTTASTKSDPNPKPRSKKHIYKPVPPLYRGPDQTSSSHLNINVGQSKGMMARCRDNGVGSSLSTDDNTSPSIIPSTRNEPGPQIERQPAFWDARPNQISTFNGDSSSKNPRSPSAPGPHSTMHIPTSPTLVVRSPRPPTSTNRPIAPPTVTVGTWEAPFTHYTVTYPGYNGTIQDFVTACIYIQLQYRRIRTSLYDDFIRAWVEGYLPYVKDCDEAQPPRKALRAIEWYNEIDDDPLFTSRVVTRQNLQSILDFYPDELEIARRSFGIASSRGPSKNSASDGHAKSHGGRGERMPSQLPTHAQQPTEKELIRKTVEVTRSEDRSPPIISKAQAPPFTTAQYIPAHKSFSGIEARVVQPKGLSQSSSDSVTDKKRAATDELRSEAPKRVSLGPSSDSHSRIWSDSGSTGSNHSIRPTDTPRSSVAPESTLERKSAKIAEDPEERRRRRLAKHFKKQMAGRESISSSAPIGGTPLSRHK</sequence>
<keyword evidence="2" id="KW-1185">Reference proteome</keyword>
<gene>
    <name evidence="1" type="ORF">O1611_g8387</name>
</gene>